<dbReference type="Proteomes" id="UP000078492">
    <property type="component" value="Unassembled WGS sequence"/>
</dbReference>
<proteinExistence type="predicted"/>
<keyword evidence="2" id="KW-1185">Reference proteome</keyword>
<dbReference type="STRING" id="471704.A0A151ITA7"/>
<accession>A0A151ITA7</accession>
<evidence type="ECO:0000313" key="1">
    <source>
        <dbReference type="EMBL" id="KYN10208.1"/>
    </source>
</evidence>
<dbReference type="EMBL" id="KQ981026">
    <property type="protein sequence ID" value="KYN10208.1"/>
    <property type="molecule type" value="Genomic_DNA"/>
</dbReference>
<organism evidence="1 2">
    <name type="scientific">Trachymyrmex cornetzi</name>
    <dbReference type="NCBI Taxonomy" id="471704"/>
    <lineage>
        <taxon>Eukaryota</taxon>
        <taxon>Metazoa</taxon>
        <taxon>Ecdysozoa</taxon>
        <taxon>Arthropoda</taxon>
        <taxon>Hexapoda</taxon>
        <taxon>Insecta</taxon>
        <taxon>Pterygota</taxon>
        <taxon>Neoptera</taxon>
        <taxon>Endopterygota</taxon>
        <taxon>Hymenoptera</taxon>
        <taxon>Apocrita</taxon>
        <taxon>Aculeata</taxon>
        <taxon>Formicoidea</taxon>
        <taxon>Formicidae</taxon>
        <taxon>Myrmicinae</taxon>
        <taxon>Trachymyrmex</taxon>
    </lineage>
</organism>
<evidence type="ECO:0000313" key="2">
    <source>
        <dbReference type="Proteomes" id="UP000078492"/>
    </source>
</evidence>
<name>A0A151ITA7_9HYME</name>
<dbReference type="AlphaFoldDB" id="A0A151ITA7"/>
<reference evidence="1 2" key="1">
    <citation type="submission" date="2015-09" db="EMBL/GenBank/DDBJ databases">
        <title>Trachymyrmex cornetzi WGS genome.</title>
        <authorList>
            <person name="Nygaard S."/>
            <person name="Hu H."/>
            <person name="Boomsma J."/>
            <person name="Zhang G."/>
        </authorList>
    </citation>
    <scope>NUCLEOTIDE SEQUENCE [LARGE SCALE GENOMIC DNA]</scope>
    <source>
        <strain evidence="1">Tcor2-1</strain>
        <tissue evidence="1">Whole body</tissue>
    </source>
</reference>
<protein>
    <submittedName>
        <fullName evidence="1">Uncharacterized protein</fullName>
    </submittedName>
</protein>
<sequence>MPYIYKRLSTLLSVDRHLDCARGGEKVMNVIFHYGSCIENDHFMYTEGSPWIEADDTQVTKKQCPRAAKNISTLFLENVDNKYYVIVIHKRVKRYIINHIRI</sequence>
<gene>
    <name evidence="1" type="ORF">ALC57_17661</name>
</gene>